<dbReference type="CDD" id="cd05233">
    <property type="entry name" value="SDR_c"/>
    <property type="match status" value="1"/>
</dbReference>
<dbReference type="InterPro" id="IPR050259">
    <property type="entry name" value="SDR"/>
</dbReference>
<keyword evidence="3" id="KW-1185">Reference proteome</keyword>
<dbReference type="Proteomes" id="UP000245765">
    <property type="component" value="Unassembled WGS sequence"/>
</dbReference>
<dbReference type="GO" id="GO:0032787">
    <property type="term" value="P:monocarboxylic acid metabolic process"/>
    <property type="evidence" value="ECO:0007669"/>
    <property type="project" value="UniProtKB-ARBA"/>
</dbReference>
<gene>
    <name evidence="2" type="ORF">DFH01_18495</name>
</gene>
<dbReference type="PROSITE" id="PS00061">
    <property type="entry name" value="ADH_SHORT"/>
    <property type="match status" value="1"/>
</dbReference>
<dbReference type="InterPro" id="IPR036291">
    <property type="entry name" value="NAD(P)-bd_dom_sf"/>
</dbReference>
<dbReference type="OrthoDB" id="9804774at2"/>
<reference evidence="3" key="1">
    <citation type="submission" date="2018-05" db="EMBL/GenBank/DDBJ databases">
        <authorList>
            <person name="Du Z."/>
            <person name="Wang X."/>
        </authorList>
    </citation>
    <scope>NUCLEOTIDE SEQUENCE [LARGE SCALE GENOMIC DNA]</scope>
    <source>
        <strain evidence="3">CQN31</strain>
    </source>
</reference>
<comment type="similarity">
    <text evidence="1">Belongs to the short-chain dehydrogenases/reductases (SDR) family.</text>
</comment>
<organism evidence="2 3">
    <name type="scientific">Falsiroseomonas bella</name>
    <dbReference type="NCBI Taxonomy" id="2184016"/>
    <lineage>
        <taxon>Bacteria</taxon>
        <taxon>Pseudomonadati</taxon>
        <taxon>Pseudomonadota</taxon>
        <taxon>Alphaproteobacteria</taxon>
        <taxon>Acetobacterales</taxon>
        <taxon>Roseomonadaceae</taxon>
        <taxon>Falsiroseomonas</taxon>
    </lineage>
</organism>
<sequence>MRRALVTAAACGIGLAVVRALRDAGWAVVLSDLPGGEGAARAAECGADWVPCDLRNPAQIAALAEAAGDVFLLVNNGGIAGPTLPVTDMPPEDWAEVMAVNLTAPFLLSRAILPRMAARGEGVIVNMASVAARIGHPGRSPYVASKWGLLGFTATLAREVGAQGIRVNAILPGSVRGERIARVLSAYAEANALAPEEAEARYLARQATGRFVEPEEIAGTVLFLASDAARSITGQFIGVDGGFQ</sequence>
<accession>A0A317FDG3</accession>
<dbReference type="InterPro" id="IPR020904">
    <property type="entry name" value="Sc_DH/Rdtase_CS"/>
</dbReference>
<evidence type="ECO:0000256" key="1">
    <source>
        <dbReference type="ARBA" id="ARBA00006484"/>
    </source>
</evidence>
<dbReference type="AlphaFoldDB" id="A0A317FDG3"/>
<proteinExistence type="inferred from homology"/>
<dbReference type="PRINTS" id="PR00081">
    <property type="entry name" value="GDHRDH"/>
</dbReference>
<dbReference type="PRINTS" id="PR00080">
    <property type="entry name" value="SDRFAMILY"/>
</dbReference>
<dbReference type="PANTHER" id="PTHR42879:SF2">
    <property type="entry name" value="3-OXOACYL-[ACYL-CARRIER-PROTEIN] REDUCTASE FABG"/>
    <property type="match status" value="1"/>
</dbReference>
<dbReference type="Gene3D" id="3.40.50.720">
    <property type="entry name" value="NAD(P)-binding Rossmann-like Domain"/>
    <property type="match status" value="1"/>
</dbReference>
<dbReference type="NCBIfam" id="NF009466">
    <property type="entry name" value="PRK12826.1-2"/>
    <property type="match status" value="1"/>
</dbReference>
<evidence type="ECO:0000313" key="3">
    <source>
        <dbReference type="Proteomes" id="UP000245765"/>
    </source>
</evidence>
<dbReference type="EMBL" id="QGNA01000004">
    <property type="protein sequence ID" value="PWS35586.1"/>
    <property type="molecule type" value="Genomic_DNA"/>
</dbReference>
<dbReference type="RefSeq" id="WP_109871952.1">
    <property type="nucleotide sequence ID" value="NZ_QGNA01000004.1"/>
</dbReference>
<comment type="caution">
    <text evidence="2">The sequence shown here is derived from an EMBL/GenBank/DDBJ whole genome shotgun (WGS) entry which is preliminary data.</text>
</comment>
<name>A0A317FDG3_9PROT</name>
<dbReference type="FunFam" id="3.40.50.720:FF:000084">
    <property type="entry name" value="Short-chain dehydrogenase reductase"/>
    <property type="match status" value="1"/>
</dbReference>
<dbReference type="PANTHER" id="PTHR42879">
    <property type="entry name" value="3-OXOACYL-(ACYL-CARRIER-PROTEIN) REDUCTASE"/>
    <property type="match status" value="1"/>
</dbReference>
<dbReference type="SUPFAM" id="SSF51735">
    <property type="entry name" value="NAD(P)-binding Rossmann-fold domains"/>
    <property type="match status" value="1"/>
</dbReference>
<evidence type="ECO:0000313" key="2">
    <source>
        <dbReference type="EMBL" id="PWS35586.1"/>
    </source>
</evidence>
<dbReference type="InterPro" id="IPR002347">
    <property type="entry name" value="SDR_fam"/>
</dbReference>
<dbReference type="Pfam" id="PF13561">
    <property type="entry name" value="adh_short_C2"/>
    <property type="match status" value="1"/>
</dbReference>
<protein>
    <submittedName>
        <fullName evidence="2">Short-chain dehydrogenase</fullName>
    </submittedName>
</protein>